<proteinExistence type="predicted"/>
<dbReference type="NCBIfam" id="TIGR02474">
    <property type="entry name" value="pec_lyase"/>
    <property type="match status" value="1"/>
</dbReference>
<dbReference type="GO" id="GO:0030570">
    <property type="term" value="F:pectate lyase activity"/>
    <property type="evidence" value="ECO:0007669"/>
    <property type="project" value="UniProtKB-EC"/>
</dbReference>
<dbReference type="RefSeq" id="WP_262309809.1">
    <property type="nucleotide sequence ID" value="NZ_CP106679.1"/>
</dbReference>
<dbReference type="Proteomes" id="UP001065174">
    <property type="component" value="Chromosome"/>
</dbReference>
<keyword evidence="3" id="KW-1185">Reference proteome</keyword>
<dbReference type="Gene3D" id="1.50.10.20">
    <property type="match status" value="1"/>
</dbReference>
<dbReference type="EC" id="4.2.2.2" evidence="2"/>
<organism evidence="2 3">
    <name type="scientific">Reichenbachiella agarivorans</name>
    <dbReference type="NCBI Taxonomy" id="2979464"/>
    <lineage>
        <taxon>Bacteria</taxon>
        <taxon>Pseudomonadati</taxon>
        <taxon>Bacteroidota</taxon>
        <taxon>Cytophagia</taxon>
        <taxon>Cytophagales</taxon>
        <taxon>Reichenbachiellaceae</taxon>
        <taxon>Reichenbachiella</taxon>
    </lineage>
</organism>
<gene>
    <name evidence="2" type="primary">pelA</name>
    <name evidence="2" type="ORF">N6H18_00090</name>
</gene>
<dbReference type="InterPro" id="IPR012669">
    <property type="entry name" value="Pectate_lyase"/>
</dbReference>
<feature type="signal peptide" evidence="1">
    <location>
        <begin position="1"/>
        <end position="20"/>
    </location>
</feature>
<feature type="chain" id="PRO_5045622338" evidence="1">
    <location>
        <begin position="21"/>
        <end position="366"/>
    </location>
</feature>
<dbReference type="EMBL" id="CP106679">
    <property type="protein sequence ID" value="UXP32374.1"/>
    <property type="molecule type" value="Genomic_DNA"/>
</dbReference>
<reference evidence="2" key="1">
    <citation type="submission" date="2022-09" db="EMBL/GenBank/DDBJ databases">
        <title>Comparative genomics and taxonomic characterization of three novel marine species of genus Reichenbachiella exhibiting antioxidant and polysaccharide degradation activities.</title>
        <authorList>
            <person name="Muhammad N."/>
            <person name="Lee Y.-J."/>
            <person name="Ko J."/>
            <person name="Kim S.-G."/>
        </authorList>
    </citation>
    <scope>NUCLEOTIDE SEQUENCE</scope>
    <source>
        <strain evidence="2">BKB1-1</strain>
    </source>
</reference>
<keyword evidence="2" id="KW-0456">Lyase</keyword>
<dbReference type="SUPFAM" id="SSF81853">
    <property type="entry name" value="Family 10 polysaccharide lyase"/>
    <property type="match status" value="1"/>
</dbReference>
<dbReference type="Pfam" id="PF09492">
    <property type="entry name" value="Pec_lyase"/>
    <property type="match status" value="1"/>
</dbReference>
<evidence type="ECO:0000256" key="1">
    <source>
        <dbReference type="SAM" id="SignalP"/>
    </source>
</evidence>
<name>A0ABY6CPS1_9BACT</name>
<keyword evidence="1" id="KW-0732">Signal</keyword>
<accession>A0ABY6CPS1</accession>
<protein>
    <submittedName>
        <fullName evidence="2">Pectate lyase</fullName>
        <ecNumber evidence="2">4.2.2.2</ecNumber>
    </submittedName>
</protein>
<sequence length="366" mass="41789">MKFIYPLLVLVTVSVTPIFAQTQGEDFLNMSWKDVATKMPSEWYGTEQAKAVAENVLMGQRDIGGWPKNQSYHHVLTKSERVQVLNDKTKVGATFDNGATITELKFLAKVYAQFEDARYHQAFMRGLDYIFESQYDNGGWPQFYPVREGKSVAYSAYITYNDDAMVSVMAFLYDIVTGHSLFKPLQIHEDTKVKAQEAFDQGVMCILNTQIVINGQATVWCAQHDHVTLAPAKAREYELPSFSGSESVGITRLLMEIDNPSQAVITAVNAAIHWFETHKIEGVRLEKVVEEDGRKNLLAIADPAATPLWARFYDLETEEPFFCDRDGIKREALSDISYERRNGYRWYVDSPVRLLKEYAEWSAKWN</sequence>
<evidence type="ECO:0000313" key="2">
    <source>
        <dbReference type="EMBL" id="UXP32374.1"/>
    </source>
</evidence>
<evidence type="ECO:0000313" key="3">
    <source>
        <dbReference type="Proteomes" id="UP001065174"/>
    </source>
</evidence>